<feature type="compositionally biased region" description="Polar residues" evidence="1">
    <location>
        <begin position="67"/>
        <end position="85"/>
    </location>
</feature>
<feature type="compositionally biased region" description="Basic residues" evidence="1">
    <location>
        <begin position="50"/>
        <end position="62"/>
    </location>
</feature>
<protein>
    <submittedName>
        <fullName evidence="2">(northern house mosquito) hypothetical protein</fullName>
    </submittedName>
</protein>
<sequence>MRQGPSTQHSSGQFLASIERTTCVRADWLVTHGNTTLLENYAHVAKLRFTSRRRRRRRRAVTKSHENANATSDTTHTLQHQQARPGSTAPIMLTFQTMHSRRRLTA</sequence>
<evidence type="ECO:0000313" key="2">
    <source>
        <dbReference type="EMBL" id="CAG6585862.1"/>
    </source>
</evidence>
<feature type="region of interest" description="Disordered" evidence="1">
    <location>
        <begin position="50"/>
        <end position="92"/>
    </location>
</feature>
<dbReference type="AlphaFoldDB" id="A0A8D8P1L4"/>
<dbReference type="EMBL" id="HBUE01316318">
    <property type="protein sequence ID" value="CAG6585862.1"/>
    <property type="molecule type" value="Transcribed_RNA"/>
</dbReference>
<evidence type="ECO:0000256" key="1">
    <source>
        <dbReference type="SAM" id="MobiDB-lite"/>
    </source>
</evidence>
<name>A0A8D8P1L4_CULPI</name>
<dbReference type="EMBL" id="HBUE01209906">
    <property type="protein sequence ID" value="CAG6533962.1"/>
    <property type="molecule type" value="Transcribed_RNA"/>
</dbReference>
<accession>A0A8D8P1L4</accession>
<reference evidence="2" key="1">
    <citation type="submission" date="2021-05" db="EMBL/GenBank/DDBJ databases">
        <authorList>
            <person name="Alioto T."/>
            <person name="Alioto T."/>
            <person name="Gomez Garrido J."/>
        </authorList>
    </citation>
    <scope>NUCLEOTIDE SEQUENCE</scope>
</reference>
<proteinExistence type="predicted"/>
<organism evidence="2">
    <name type="scientific">Culex pipiens</name>
    <name type="common">House mosquito</name>
    <dbReference type="NCBI Taxonomy" id="7175"/>
    <lineage>
        <taxon>Eukaryota</taxon>
        <taxon>Metazoa</taxon>
        <taxon>Ecdysozoa</taxon>
        <taxon>Arthropoda</taxon>
        <taxon>Hexapoda</taxon>
        <taxon>Insecta</taxon>
        <taxon>Pterygota</taxon>
        <taxon>Neoptera</taxon>
        <taxon>Endopterygota</taxon>
        <taxon>Diptera</taxon>
        <taxon>Nematocera</taxon>
        <taxon>Culicoidea</taxon>
        <taxon>Culicidae</taxon>
        <taxon>Culicinae</taxon>
        <taxon>Culicini</taxon>
        <taxon>Culex</taxon>
        <taxon>Culex</taxon>
    </lineage>
</organism>